<sequence length="564" mass="62051">MVNPVVPSTGALTPLGLDAVRLSPGFWGDLRALNQEVIIGHCLDWMEKLGWIGNFRGESARGREFADSEVYKLLEAMSWARDPRFDELAATVVAAQESDGYLNTRWSGDRYRDFEWGHELYCYGHLIQAGVARWRTSGEHEFTDAVRRAADHVCRRFMDTGETCGHPEIEMALVELYRLTGTDRYLEMARRFVERRGTPALAEVEFGRAYFQDDMPVRDADVFRGHAVRAMYLACGTVDVAVETGDTELLAAVEAQWERTIARRTHLTGGMGSRHSGESFGDDFELPPDRAYSETCAAVGSVMLSHRLLLATGRRRYAEQAERTLYNVVAASPALDGRSFFYTNPLQVRVAGQPAEGVNPRAEGALRAPWFAVSCCPNNVARTLASLPAYLATATADGIQIHHPAAGEITHDGLELRVETGYPWDGGVAVHVVAAPAAPRRISVGEHTEERVWEPGDVVAVELDVRPRWVRPDPRVDAVRGCVAVERGPLVYCAESAAGGPSLELVQVLTGTPPREERADGVVELEVPSAALGDGVVGPLRLVPYHRWGNRGPATMRVWLPEVS</sequence>
<name>A0A919UMQ1_9ACTN</name>
<dbReference type="PANTHER" id="PTHR43465:SF2">
    <property type="entry name" value="DUF1680 DOMAIN PROTEIN (AFU_ORTHOLOGUE AFUA_1G08910)"/>
    <property type="match status" value="1"/>
</dbReference>
<keyword evidence="4" id="KW-1185">Reference proteome</keyword>
<dbReference type="SUPFAM" id="SSF48208">
    <property type="entry name" value="Six-hairpin glycosidases"/>
    <property type="match status" value="1"/>
</dbReference>
<dbReference type="Pfam" id="PF20737">
    <property type="entry name" value="Glyco_hydro127C"/>
    <property type="match status" value="1"/>
</dbReference>
<comment type="caution">
    <text evidence="3">The sequence shown here is derived from an EMBL/GenBank/DDBJ whole genome shotgun (WGS) entry which is preliminary data.</text>
</comment>
<protein>
    <recommendedName>
        <fullName evidence="5">Glycoside hydrolase family 127 protein</fullName>
    </recommendedName>
</protein>
<dbReference type="Proteomes" id="UP000640052">
    <property type="component" value="Unassembled WGS sequence"/>
</dbReference>
<proteinExistence type="predicted"/>
<dbReference type="EMBL" id="BOOA01000050">
    <property type="protein sequence ID" value="GIH27154.1"/>
    <property type="molecule type" value="Genomic_DNA"/>
</dbReference>
<dbReference type="RefSeq" id="WP_204043819.1">
    <property type="nucleotide sequence ID" value="NZ_BOOA01000050.1"/>
</dbReference>
<dbReference type="InterPro" id="IPR012878">
    <property type="entry name" value="Beta-AFase-like_GH127_cat"/>
</dbReference>
<gene>
    <name evidence="3" type="ORF">Aph01nite_54640</name>
</gene>
<dbReference type="PANTHER" id="PTHR43465">
    <property type="entry name" value="DUF1680 DOMAIN PROTEIN (AFU_ORTHOLOGUE AFUA_1G08910)"/>
    <property type="match status" value="1"/>
</dbReference>
<dbReference type="InterPro" id="IPR049174">
    <property type="entry name" value="Beta-AFase-like"/>
</dbReference>
<dbReference type="Pfam" id="PF07944">
    <property type="entry name" value="Beta-AFase-like_GH127_cat"/>
    <property type="match status" value="1"/>
</dbReference>
<evidence type="ECO:0000313" key="3">
    <source>
        <dbReference type="EMBL" id="GIH27154.1"/>
    </source>
</evidence>
<accession>A0A919UMQ1</accession>
<evidence type="ECO:0008006" key="5">
    <source>
        <dbReference type="Google" id="ProtNLM"/>
    </source>
</evidence>
<evidence type="ECO:0000313" key="4">
    <source>
        <dbReference type="Proteomes" id="UP000640052"/>
    </source>
</evidence>
<feature type="domain" description="Non-reducing end beta-L-arabinofuranosidase-like GH127 catalytic" evidence="1">
    <location>
        <begin position="19"/>
        <end position="388"/>
    </location>
</feature>
<dbReference type="GO" id="GO:0005975">
    <property type="term" value="P:carbohydrate metabolic process"/>
    <property type="evidence" value="ECO:0007669"/>
    <property type="project" value="InterPro"/>
</dbReference>
<evidence type="ECO:0000259" key="2">
    <source>
        <dbReference type="Pfam" id="PF20737"/>
    </source>
</evidence>
<evidence type="ECO:0000259" key="1">
    <source>
        <dbReference type="Pfam" id="PF07944"/>
    </source>
</evidence>
<dbReference type="AlphaFoldDB" id="A0A919UMQ1"/>
<dbReference type="InterPro" id="IPR049049">
    <property type="entry name" value="Beta-AFase-like_GH127_C"/>
</dbReference>
<organism evidence="3 4">
    <name type="scientific">Acrocarpospora phusangensis</name>
    <dbReference type="NCBI Taxonomy" id="1070424"/>
    <lineage>
        <taxon>Bacteria</taxon>
        <taxon>Bacillati</taxon>
        <taxon>Actinomycetota</taxon>
        <taxon>Actinomycetes</taxon>
        <taxon>Streptosporangiales</taxon>
        <taxon>Streptosporangiaceae</taxon>
        <taxon>Acrocarpospora</taxon>
    </lineage>
</organism>
<feature type="domain" description="Non-reducing end beta-L-arabinofuranosidase-like GH127 C-terminal" evidence="2">
    <location>
        <begin position="467"/>
        <end position="561"/>
    </location>
</feature>
<reference evidence="3" key="1">
    <citation type="submission" date="2021-01" db="EMBL/GenBank/DDBJ databases">
        <title>Whole genome shotgun sequence of Acrocarpospora phusangensis NBRC 108782.</title>
        <authorList>
            <person name="Komaki H."/>
            <person name="Tamura T."/>
        </authorList>
    </citation>
    <scope>NUCLEOTIDE SEQUENCE</scope>
    <source>
        <strain evidence="3">NBRC 108782</strain>
    </source>
</reference>
<dbReference type="InterPro" id="IPR008928">
    <property type="entry name" value="6-hairpin_glycosidase_sf"/>
</dbReference>